<dbReference type="RefSeq" id="WP_344821273.1">
    <property type="nucleotide sequence ID" value="NZ_BAAAUV010000001.1"/>
</dbReference>
<evidence type="ECO:0000256" key="1">
    <source>
        <dbReference type="SAM" id="MobiDB-lite"/>
    </source>
</evidence>
<evidence type="ECO:0000313" key="3">
    <source>
        <dbReference type="Proteomes" id="UP001501237"/>
    </source>
</evidence>
<evidence type="ECO:0000313" key="2">
    <source>
        <dbReference type="EMBL" id="GAA3193447.1"/>
    </source>
</evidence>
<dbReference type="Proteomes" id="UP001501237">
    <property type="component" value="Unassembled WGS sequence"/>
</dbReference>
<proteinExistence type="predicted"/>
<organism evidence="2 3">
    <name type="scientific">Actinocorallia longicatena</name>
    <dbReference type="NCBI Taxonomy" id="111803"/>
    <lineage>
        <taxon>Bacteria</taxon>
        <taxon>Bacillati</taxon>
        <taxon>Actinomycetota</taxon>
        <taxon>Actinomycetes</taxon>
        <taxon>Streptosporangiales</taxon>
        <taxon>Thermomonosporaceae</taxon>
        <taxon>Actinocorallia</taxon>
    </lineage>
</organism>
<comment type="caution">
    <text evidence="2">The sequence shown here is derived from an EMBL/GenBank/DDBJ whole genome shotgun (WGS) entry which is preliminary data.</text>
</comment>
<feature type="compositionally biased region" description="Pro residues" evidence="1">
    <location>
        <begin position="28"/>
        <end position="38"/>
    </location>
</feature>
<feature type="region of interest" description="Disordered" evidence="1">
    <location>
        <begin position="1"/>
        <end position="44"/>
    </location>
</feature>
<sequence length="114" mass="12102">MRRSSAPGTPHVLVRPSSGPGTTDSAPPRFPPDQPPSTPSSARTPATSYLLSVLTPGVDRFGYFRALGLIQAGEIPFAALLPEQGRFDVHFLGPAAWQRARAAAPRSAEGTRRP</sequence>
<keyword evidence="3" id="KW-1185">Reference proteome</keyword>
<protein>
    <submittedName>
        <fullName evidence="2">Uncharacterized protein</fullName>
    </submittedName>
</protein>
<accession>A0ABP6PWI7</accession>
<gene>
    <name evidence="2" type="ORF">GCM10010468_02750</name>
</gene>
<reference evidence="3" key="1">
    <citation type="journal article" date="2019" name="Int. J. Syst. Evol. Microbiol.">
        <title>The Global Catalogue of Microorganisms (GCM) 10K type strain sequencing project: providing services to taxonomists for standard genome sequencing and annotation.</title>
        <authorList>
            <consortium name="The Broad Institute Genomics Platform"/>
            <consortium name="The Broad Institute Genome Sequencing Center for Infectious Disease"/>
            <person name="Wu L."/>
            <person name="Ma J."/>
        </authorList>
    </citation>
    <scope>NUCLEOTIDE SEQUENCE [LARGE SCALE GENOMIC DNA]</scope>
    <source>
        <strain evidence="3">JCM 9377</strain>
    </source>
</reference>
<dbReference type="EMBL" id="BAAAUV010000001">
    <property type="protein sequence ID" value="GAA3193447.1"/>
    <property type="molecule type" value="Genomic_DNA"/>
</dbReference>
<name>A0ABP6PWI7_9ACTN</name>